<feature type="signal peptide" evidence="1">
    <location>
        <begin position="1"/>
        <end position="26"/>
    </location>
</feature>
<name>A0A7G9S380_9MICO</name>
<dbReference type="PROSITE" id="PS51257">
    <property type="entry name" value="PROKAR_LIPOPROTEIN"/>
    <property type="match status" value="1"/>
</dbReference>
<evidence type="ECO:0000313" key="2">
    <source>
        <dbReference type="EMBL" id="QNN62305.1"/>
    </source>
</evidence>
<accession>A0A7G9S380</accession>
<protein>
    <submittedName>
        <fullName evidence="2">Uncharacterized protein</fullName>
    </submittedName>
</protein>
<gene>
    <name evidence="2" type="ORF">H9L06_08460</name>
</gene>
<dbReference type="KEGG" id="ldn:H9L06_08460"/>
<organism evidence="2 3">
    <name type="scientific">Leucobacter denitrificans</name>
    <dbReference type="NCBI Taxonomy" id="683042"/>
    <lineage>
        <taxon>Bacteria</taxon>
        <taxon>Bacillati</taxon>
        <taxon>Actinomycetota</taxon>
        <taxon>Actinomycetes</taxon>
        <taxon>Micrococcales</taxon>
        <taxon>Microbacteriaceae</taxon>
        <taxon>Leucobacter</taxon>
    </lineage>
</organism>
<evidence type="ECO:0000256" key="1">
    <source>
        <dbReference type="SAM" id="SignalP"/>
    </source>
</evidence>
<sequence>MERRNAHRIAGSLAGIALAIAPFALAGCAAETTLTDSDVNVISQLTAIAPKDSEIDGTVTDVECWQPSENMLDEEQFRVLCRVHYDQTDEKRYRDMICIGDVNANPVTEYCYRWAYYTDMPEFADKPGHSAA</sequence>
<reference evidence="2 3" key="1">
    <citation type="submission" date="2020-08" db="EMBL/GenBank/DDBJ databases">
        <title>Genome sequence of Leucobacter denitrificans KACC 14055T.</title>
        <authorList>
            <person name="Hyun D.-W."/>
            <person name="Bae J.-W."/>
        </authorList>
    </citation>
    <scope>NUCLEOTIDE SEQUENCE [LARGE SCALE GENOMIC DNA]</scope>
    <source>
        <strain evidence="2 3">KACC 14055</strain>
    </source>
</reference>
<keyword evidence="3" id="KW-1185">Reference proteome</keyword>
<dbReference type="Proteomes" id="UP000515934">
    <property type="component" value="Chromosome"/>
</dbReference>
<feature type="chain" id="PRO_5038809993" evidence="1">
    <location>
        <begin position="27"/>
        <end position="132"/>
    </location>
</feature>
<dbReference type="RefSeq" id="WP_187554776.1">
    <property type="nucleotide sequence ID" value="NZ_CP060716.1"/>
</dbReference>
<dbReference type="AlphaFoldDB" id="A0A7G9S380"/>
<evidence type="ECO:0000313" key="3">
    <source>
        <dbReference type="Proteomes" id="UP000515934"/>
    </source>
</evidence>
<dbReference type="EMBL" id="CP060716">
    <property type="protein sequence ID" value="QNN62305.1"/>
    <property type="molecule type" value="Genomic_DNA"/>
</dbReference>
<proteinExistence type="predicted"/>
<keyword evidence="1" id="KW-0732">Signal</keyword>